<dbReference type="AlphaFoldDB" id="A0A508X2J3"/>
<evidence type="ECO:0000313" key="1">
    <source>
        <dbReference type="EMBL" id="VTZ64072.1"/>
    </source>
</evidence>
<gene>
    <name evidence="1" type="ORF">EMEDMD4_560035</name>
</gene>
<organism evidence="1">
    <name type="scientific">Sinorhizobium medicae</name>
    <dbReference type="NCBI Taxonomy" id="110321"/>
    <lineage>
        <taxon>Bacteria</taxon>
        <taxon>Pseudomonadati</taxon>
        <taxon>Pseudomonadota</taxon>
        <taxon>Alphaproteobacteria</taxon>
        <taxon>Hyphomicrobiales</taxon>
        <taxon>Rhizobiaceae</taxon>
        <taxon>Sinorhizobium/Ensifer group</taxon>
        <taxon>Sinorhizobium</taxon>
    </lineage>
</organism>
<proteinExistence type="predicted"/>
<name>A0A508X2J3_9HYPH</name>
<accession>A0A508X2J3</accession>
<reference evidence="1" key="1">
    <citation type="submission" date="2019-06" db="EMBL/GenBank/DDBJ databases">
        <authorList>
            <person name="Le Quere A."/>
            <person name="Colella S."/>
        </authorList>
    </citation>
    <scope>NUCLEOTIDE SEQUENCE</scope>
    <source>
        <strain evidence="1">EmedicaeMD41</strain>
    </source>
</reference>
<dbReference type="EMBL" id="CABFNB010000124">
    <property type="protein sequence ID" value="VTZ64072.1"/>
    <property type="molecule type" value="Genomic_DNA"/>
</dbReference>
<sequence length="35" mass="3907">MPPDAPKLGQFTLRNNYGMRMLLLFHAAADITCQA</sequence>
<protein>
    <submittedName>
        <fullName evidence="1">Uncharacterized protein</fullName>
    </submittedName>
</protein>
<dbReference type="Proteomes" id="UP000507954">
    <property type="component" value="Unassembled WGS sequence"/>
</dbReference>